<protein>
    <submittedName>
        <fullName evidence="3">Type VI secretion system-associated FHA domain protein TagH</fullName>
    </submittedName>
</protein>
<keyword evidence="4" id="KW-1185">Reference proteome</keyword>
<dbReference type="Pfam" id="PF20232">
    <property type="entry name" value="T6SS_FHA_C"/>
    <property type="match status" value="1"/>
</dbReference>
<dbReference type="InterPro" id="IPR008984">
    <property type="entry name" value="SMAD_FHA_dom_sf"/>
</dbReference>
<dbReference type="SUPFAM" id="SSF49879">
    <property type="entry name" value="SMAD/FHA domain"/>
    <property type="match status" value="1"/>
</dbReference>
<evidence type="ECO:0000313" key="4">
    <source>
        <dbReference type="Proteomes" id="UP001569428"/>
    </source>
</evidence>
<feature type="compositionally biased region" description="Basic and acidic residues" evidence="1">
    <location>
        <begin position="255"/>
        <end position="272"/>
    </location>
</feature>
<feature type="region of interest" description="Disordered" evidence="1">
    <location>
        <begin position="382"/>
        <end position="416"/>
    </location>
</feature>
<feature type="domain" description="FHA" evidence="2">
    <location>
        <begin position="51"/>
        <end position="97"/>
    </location>
</feature>
<organism evidence="3 4">
    <name type="scientific">Microbulbifer epialgicus</name>
    <dbReference type="NCBI Taxonomy" id="393907"/>
    <lineage>
        <taxon>Bacteria</taxon>
        <taxon>Pseudomonadati</taxon>
        <taxon>Pseudomonadota</taxon>
        <taxon>Gammaproteobacteria</taxon>
        <taxon>Cellvibrionales</taxon>
        <taxon>Microbulbiferaceae</taxon>
        <taxon>Microbulbifer</taxon>
    </lineage>
</organism>
<gene>
    <name evidence="3" type="primary">tagH</name>
    <name evidence="3" type="ORF">ACCI49_05050</name>
</gene>
<reference evidence="3 4" key="1">
    <citation type="submission" date="2024-08" db="EMBL/GenBank/DDBJ databases">
        <authorList>
            <person name="Ishaq N."/>
        </authorList>
    </citation>
    <scope>NUCLEOTIDE SEQUENCE [LARGE SCALE GENOMIC DNA]</scope>
    <source>
        <strain evidence="3 4">DSM 18651</strain>
    </source>
</reference>
<feature type="compositionally biased region" description="Low complexity" evidence="1">
    <location>
        <begin position="294"/>
        <end position="313"/>
    </location>
</feature>
<dbReference type="NCBIfam" id="TIGR03354">
    <property type="entry name" value="VI_FHA"/>
    <property type="match status" value="2"/>
</dbReference>
<dbReference type="PROSITE" id="PS50006">
    <property type="entry name" value="FHA_DOMAIN"/>
    <property type="match status" value="1"/>
</dbReference>
<name>A0ABV4NXR9_9GAMM</name>
<feature type="compositionally biased region" description="Low complexity" evidence="1">
    <location>
        <begin position="330"/>
        <end position="343"/>
    </location>
</feature>
<feature type="compositionally biased region" description="Low complexity" evidence="1">
    <location>
        <begin position="382"/>
        <end position="396"/>
    </location>
</feature>
<dbReference type="InterPro" id="IPR046883">
    <property type="entry name" value="T6SS_FHA_C"/>
</dbReference>
<feature type="compositionally biased region" description="Pro residues" evidence="1">
    <location>
        <begin position="314"/>
        <end position="329"/>
    </location>
</feature>
<dbReference type="EMBL" id="JBGMEK010000007">
    <property type="protein sequence ID" value="MFA0810280.1"/>
    <property type="molecule type" value="Genomic_DNA"/>
</dbReference>
<feature type="compositionally biased region" description="Pro residues" evidence="1">
    <location>
        <begin position="397"/>
        <end position="412"/>
    </location>
</feature>
<dbReference type="InterPro" id="IPR000253">
    <property type="entry name" value="FHA_dom"/>
</dbReference>
<proteinExistence type="predicted"/>
<dbReference type="CDD" id="cd00060">
    <property type="entry name" value="FHA"/>
    <property type="match status" value="1"/>
</dbReference>
<dbReference type="Gene3D" id="2.60.200.20">
    <property type="match status" value="1"/>
</dbReference>
<sequence length="603" mass="65024">MAWRLPEAARVIAKFINSVSQEDMDLILSVLADPSGANMLKHTKLFTKEGGSLGRSADNYWVLPDPDRVVSSKHAQISFSENQFFLTDTSTNGTYHNDGDSPLGKGNKIALKEGDIVNVGEYRLKVTLRKPQAKSDLPKGLDSADFLDTSDRTTFNASAMAKMQSQAEAKQLDNWLEPGAGSSSDISQTGEWGYVASGSQSAPSGDSLLGADSGPLDPLSAFDKPQTFAGTETPGLGSLSGAAGQDNSGQWPDDEWWKDGSDQDHVPADRHAVHIAPEPQPVEPMPPAQPQVTPPQQFQAPPVQPQLVQQQAPVVPPQMPVTPPQPQVPPAQVQPQIAPQTPQDNPFADSFAAIQGQQVEGAPGFDASQGLASGPANFAAQGQSFSQLQQPQAQPQVPEPQPQPQPVAPPSVPSTGVLASTLGLNINPAQQQLADQQAAEIVRETVARLIDLLRARTSIKNELRVQRTMIQTEANNPLKFSATERDALEAMFAGNGAFMQPKEAVRDSFDDLSDHQVAVLAGMRAGYSAMLKYFSPDNIERRLGNTSGMFGNKNAKKWEGFTAMYHDLVGDPDACYRKLFGDEFAVTYENQLSELKNARQLKN</sequence>
<evidence type="ECO:0000256" key="1">
    <source>
        <dbReference type="SAM" id="MobiDB-lite"/>
    </source>
</evidence>
<dbReference type="Proteomes" id="UP001569428">
    <property type="component" value="Unassembled WGS sequence"/>
</dbReference>
<accession>A0ABV4NXR9</accession>
<feature type="compositionally biased region" description="Pro residues" evidence="1">
    <location>
        <begin position="278"/>
        <end position="293"/>
    </location>
</feature>
<evidence type="ECO:0000313" key="3">
    <source>
        <dbReference type="EMBL" id="MFA0810280.1"/>
    </source>
</evidence>
<dbReference type="Pfam" id="PF00498">
    <property type="entry name" value="FHA"/>
    <property type="match status" value="1"/>
</dbReference>
<feature type="region of interest" description="Disordered" evidence="1">
    <location>
        <begin position="194"/>
        <end position="348"/>
    </location>
</feature>
<dbReference type="RefSeq" id="WP_371837888.1">
    <property type="nucleotide sequence ID" value="NZ_JBGMEK010000007.1"/>
</dbReference>
<dbReference type="InterPro" id="IPR017735">
    <property type="entry name" value="T6SS_FHA"/>
</dbReference>
<evidence type="ECO:0000259" key="2">
    <source>
        <dbReference type="PROSITE" id="PS50006"/>
    </source>
</evidence>
<comment type="caution">
    <text evidence="3">The sequence shown here is derived from an EMBL/GenBank/DDBJ whole genome shotgun (WGS) entry which is preliminary data.</text>
</comment>